<evidence type="ECO:0000256" key="3">
    <source>
        <dbReference type="ARBA" id="ARBA00012895"/>
    </source>
</evidence>
<dbReference type="SUPFAM" id="SSF54211">
    <property type="entry name" value="Ribosomal protein S5 domain 2-like"/>
    <property type="match status" value="1"/>
</dbReference>
<dbReference type="FunFam" id="3.40.50.670:FF:000001">
    <property type="entry name" value="DNA topoisomerase 2"/>
    <property type="match status" value="1"/>
</dbReference>
<evidence type="ECO:0000256" key="6">
    <source>
        <dbReference type="ARBA" id="ARBA00022840"/>
    </source>
</evidence>
<dbReference type="PANTHER" id="PTHR45866:SF1">
    <property type="entry name" value="DNA GYRASE SUBUNIT B, MITOCHONDRIAL"/>
    <property type="match status" value="1"/>
</dbReference>
<evidence type="ECO:0000256" key="7">
    <source>
        <dbReference type="ARBA" id="ARBA00022842"/>
    </source>
</evidence>
<dbReference type="InterPro" id="IPR002288">
    <property type="entry name" value="DNA_gyrase_B_C"/>
</dbReference>
<dbReference type="Gene3D" id="3.30.230.10">
    <property type="match status" value="1"/>
</dbReference>
<dbReference type="InterPro" id="IPR013760">
    <property type="entry name" value="Topo_IIA-like_dom_sf"/>
</dbReference>
<reference evidence="12" key="1">
    <citation type="submission" date="2018-05" db="EMBL/GenBank/DDBJ databases">
        <authorList>
            <person name="Lanie J.A."/>
            <person name="Ng W.-L."/>
            <person name="Kazmierczak K.M."/>
            <person name="Andrzejewski T.M."/>
            <person name="Davidsen T.M."/>
            <person name="Wayne K.J."/>
            <person name="Tettelin H."/>
            <person name="Glass J.I."/>
            <person name="Rusch D."/>
            <person name="Podicherti R."/>
            <person name="Tsui H.-C.T."/>
            <person name="Winkler M.E."/>
        </authorList>
    </citation>
    <scope>NUCLEOTIDE SEQUENCE</scope>
</reference>
<evidence type="ECO:0000256" key="4">
    <source>
        <dbReference type="ARBA" id="ARBA00022723"/>
    </source>
</evidence>
<dbReference type="AlphaFoldDB" id="A0A382DVV0"/>
<dbReference type="GO" id="GO:0046872">
    <property type="term" value="F:metal ion binding"/>
    <property type="evidence" value="ECO:0007669"/>
    <property type="project" value="UniProtKB-KW"/>
</dbReference>
<dbReference type="InterPro" id="IPR020568">
    <property type="entry name" value="Ribosomal_Su5_D2-typ_SF"/>
</dbReference>
<feature type="non-terminal residue" evidence="12">
    <location>
        <position position="584"/>
    </location>
</feature>
<keyword evidence="6" id="KW-0067">ATP-binding</keyword>
<evidence type="ECO:0000256" key="5">
    <source>
        <dbReference type="ARBA" id="ARBA00022741"/>
    </source>
</evidence>
<feature type="non-terminal residue" evidence="12">
    <location>
        <position position="1"/>
    </location>
</feature>
<feature type="domain" description="Toprim" evidence="11">
    <location>
        <begin position="223"/>
        <end position="337"/>
    </location>
</feature>
<dbReference type="InterPro" id="IPR001241">
    <property type="entry name" value="Topo_IIA"/>
</dbReference>
<dbReference type="GO" id="GO:0003677">
    <property type="term" value="F:DNA binding"/>
    <property type="evidence" value="ECO:0007669"/>
    <property type="project" value="UniProtKB-KW"/>
</dbReference>
<dbReference type="Pfam" id="PF00204">
    <property type="entry name" value="DNA_gyraseB"/>
    <property type="match status" value="1"/>
</dbReference>
<keyword evidence="4" id="KW-0479">Metal-binding</keyword>
<dbReference type="CDD" id="cd00822">
    <property type="entry name" value="TopoII_Trans_DNA_gyrase"/>
    <property type="match status" value="1"/>
</dbReference>
<evidence type="ECO:0000256" key="9">
    <source>
        <dbReference type="ARBA" id="ARBA00023125"/>
    </source>
</evidence>
<dbReference type="PRINTS" id="PR00418">
    <property type="entry name" value="TPI2FAMILY"/>
</dbReference>
<name>A0A382DVV0_9ZZZZ</name>
<dbReference type="InterPro" id="IPR013506">
    <property type="entry name" value="Topo_IIA_bsu_dom2"/>
</dbReference>
<keyword evidence="10" id="KW-0413">Isomerase</keyword>
<keyword evidence="5" id="KW-0547">Nucleotide-binding</keyword>
<keyword evidence="7" id="KW-0460">Magnesium</keyword>
<keyword evidence="8" id="KW-0799">Topoisomerase</keyword>
<keyword evidence="9" id="KW-0238">DNA-binding</keyword>
<dbReference type="SMART" id="SM00433">
    <property type="entry name" value="TOP2c"/>
    <property type="match status" value="1"/>
</dbReference>
<dbReference type="PRINTS" id="PR01159">
    <property type="entry name" value="DNAGYRASEB"/>
</dbReference>
<dbReference type="Pfam" id="PF01751">
    <property type="entry name" value="Toprim"/>
    <property type="match status" value="1"/>
</dbReference>
<accession>A0A382DVV0</accession>
<evidence type="ECO:0000259" key="11">
    <source>
        <dbReference type="PROSITE" id="PS50880"/>
    </source>
</evidence>
<comment type="similarity">
    <text evidence="2">Belongs to the type II topoisomerase GyrB family.</text>
</comment>
<gene>
    <name evidence="12" type="ORF">METZ01_LOCUS195352</name>
</gene>
<dbReference type="EMBL" id="UINC01041351">
    <property type="protein sequence ID" value="SVB42498.1"/>
    <property type="molecule type" value="Genomic_DNA"/>
</dbReference>
<dbReference type="PROSITE" id="PS50880">
    <property type="entry name" value="TOPRIM"/>
    <property type="match status" value="1"/>
</dbReference>
<dbReference type="FunFam" id="3.30.230.10:FF:000005">
    <property type="entry name" value="DNA gyrase subunit B"/>
    <property type="match status" value="1"/>
</dbReference>
<dbReference type="SUPFAM" id="SSF56719">
    <property type="entry name" value="Type II DNA topoisomerase"/>
    <property type="match status" value="1"/>
</dbReference>
<dbReference type="InterPro" id="IPR006171">
    <property type="entry name" value="TOPRIM_dom"/>
</dbReference>
<sequence>HLVSHWHDSVWPFNDVTYMFDGGVQSFVRSLNRQRGSVHPNVMYAQETVDEVMVEVALQYNDSFIENCLSFANVIRTGDGGSHVTGFRSALTRVLNDYARKNNVFGVGKDDIKNLSGEDVREGLMAVISVKVKDPQFEGQTKGRLGNPEVKGAVEQIVGRQLTEFLEDNPGDGALIINKSTTAARARAAAKKARDLVIRKNAMDGGSLPGKLADCTEKNPASSEIYIVEGESAGGSAKQGRDRQFQAILPLRGKILNVEKARPERMLAHEEIAALITALGAGLGEDYDEEKLRYHRVIIMTDADVDGAHIRTLLLTFFFRNMPQIIGNGHLYIAQPPLYRASRGRSGKWLYSDAELDEWTANRLYGTINIKSESDPSLTLKSTKIGRVLTPLREYIDSLEVARVLSIPEKVIEKLIKDPDYASLDFRPERPIEPEPEIGSESEQVSLFDELDESANEVIEEVEPIILPDKTFDIDGYTLTKDIFNNPAVRRLHSLYPVIQQILEAGALTITKGDNVVADNVEWHQLPSTLDNNSDRSGVNIQRYKGLGEMNPEQLWETTMDPDERVMLRVTADDAMAADDMFRT</sequence>
<dbReference type="Pfam" id="PF00986">
    <property type="entry name" value="DNA_gyraseB_C"/>
    <property type="match status" value="1"/>
</dbReference>
<evidence type="ECO:0000256" key="2">
    <source>
        <dbReference type="ARBA" id="ARBA00010708"/>
    </source>
</evidence>
<dbReference type="InterPro" id="IPR000565">
    <property type="entry name" value="Topo_IIA_B"/>
</dbReference>
<dbReference type="EC" id="5.6.2.2" evidence="3"/>
<dbReference type="InterPro" id="IPR014721">
    <property type="entry name" value="Ribsml_uS5_D2-typ_fold_subgr"/>
</dbReference>
<evidence type="ECO:0000256" key="8">
    <source>
        <dbReference type="ARBA" id="ARBA00023029"/>
    </source>
</evidence>
<dbReference type="CDD" id="cd03366">
    <property type="entry name" value="TOPRIM_TopoIIA_GyrB"/>
    <property type="match status" value="1"/>
</dbReference>
<evidence type="ECO:0000313" key="12">
    <source>
        <dbReference type="EMBL" id="SVB42498.1"/>
    </source>
</evidence>
<dbReference type="GO" id="GO:0005524">
    <property type="term" value="F:ATP binding"/>
    <property type="evidence" value="ECO:0007669"/>
    <property type="project" value="UniProtKB-KW"/>
</dbReference>
<dbReference type="InterPro" id="IPR034160">
    <property type="entry name" value="TOPRIM_GyrB"/>
</dbReference>
<proteinExistence type="inferred from homology"/>
<organism evidence="12">
    <name type="scientific">marine metagenome</name>
    <dbReference type="NCBI Taxonomy" id="408172"/>
    <lineage>
        <taxon>unclassified sequences</taxon>
        <taxon>metagenomes</taxon>
        <taxon>ecological metagenomes</taxon>
    </lineage>
</organism>
<dbReference type="Gene3D" id="3.40.50.670">
    <property type="match status" value="2"/>
</dbReference>
<comment type="catalytic activity">
    <reaction evidence="1">
        <text>ATP-dependent breakage, passage and rejoining of double-stranded DNA.</text>
        <dbReference type="EC" id="5.6.2.2"/>
    </reaction>
</comment>
<evidence type="ECO:0000256" key="1">
    <source>
        <dbReference type="ARBA" id="ARBA00000185"/>
    </source>
</evidence>
<dbReference type="PANTHER" id="PTHR45866">
    <property type="entry name" value="DNA GYRASE/TOPOISOMERASE SUBUNIT B"/>
    <property type="match status" value="1"/>
</dbReference>
<dbReference type="GO" id="GO:0006265">
    <property type="term" value="P:DNA topological change"/>
    <property type="evidence" value="ECO:0007669"/>
    <property type="project" value="InterPro"/>
</dbReference>
<evidence type="ECO:0000256" key="10">
    <source>
        <dbReference type="ARBA" id="ARBA00023235"/>
    </source>
</evidence>
<dbReference type="InterPro" id="IPR013759">
    <property type="entry name" value="Topo_IIA_B_C"/>
</dbReference>
<dbReference type="GO" id="GO:0003918">
    <property type="term" value="F:DNA topoisomerase type II (double strand cut, ATP-hydrolyzing) activity"/>
    <property type="evidence" value="ECO:0007669"/>
    <property type="project" value="UniProtKB-EC"/>
</dbReference>
<protein>
    <recommendedName>
        <fullName evidence="3">DNA topoisomerase (ATP-hydrolyzing)</fullName>
        <ecNumber evidence="3">5.6.2.2</ecNumber>
    </recommendedName>
</protein>